<gene>
    <name evidence="1" type="ORF">U27_00236</name>
</gene>
<accession>A0A081C6Z0</accession>
<sequence length="34" mass="3923">MVLYAPLTLTALTEFVPEEFQAQIDLQHYSLLLN</sequence>
<dbReference type="Proteomes" id="UP000030661">
    <property type="component" value="Unassembled WGS sequence"/>
</dbReference>
<name>A0A081C6Z0_VECG1</name>
<dbReference type="HOGENOM" id="CLU_3372191_0_0_0"/>
<evidence type="ECO:0000313" key="1">
    <source>
        <dbReference type="EMBL" id="GAK60345.1"/>
    </source>
</evidence>
<dbReference type="EMBL" id="DF820472">
    <property type="protein sequence ID" value="GAK60345.1"/>
    <property type="molecule type" value="Genomic_DNA"/>
</dbReference>
<evidence type="ECO:0000313" key="2">
    <source>
        <dbReference type="Proteomes" id="UP000030661"/>
    </source>
</evidence>
<keyword evidence="2" id="KW-1185">Reference proteome</keyword>
<organism evidence="1">
    <name type="scientific">Vecturithrix granuli</name>
    <dbReference type="NCBI Taxonomy" id="1499967"/>
    <lineage>
        <taxon>Bacteria</taxon>
        <taxon>Candidatus Moduliflexota</taxon>
        <taxon>Candidatus Vecturitrichia</taxon>
        <taxon>Candidatus Vecturitrichales</taxon>
        <taxon>Candidatus Vecturitrichaceae</taxon>
        <taxon>Candidatus Vecturithrix</taxon>
    </lineage>
</organism>
<proteinExistence type="predicted"/>
<dbReference type="AlphaFoldDB" id="A0A081C6Z0"/>
<protein>
    <submittedName>
        <fullName evidence="1">Uncharacterized protein</fullName>
    </submittedName>
</protein>
<reference evidence="1" key="1">
    <citation type="journal article" date="2015" name="PeerJ">
        <title>First genomic representation of candidate bacterial phylum KSB3 points to enhanced environmental sensing as a trigger of wastewater bulking.</title>
        <authorList>
            <person name="Sekiguchi Y."/>
            <person name="Ohashi A."/>
            <person name="Parks D.H."/>
            <person name="Yamauchi T."/>
            <person name="Tyson G.W."/>
            <person name="Hugenholtz P."/>
        </authorList>
    </citation>
    <scope>NUCLEOTIDE SEQUENCE [LARGE SCALE GENOMIC DNA]</scope>
</reference>